<feature type="compositionally biased region" description="Polar residues" evidence="5">
    <location>
        <begin position="1"/>
        <end position="18"/>
    </location>
</feature>
<feature type="compositionally biased region" description="Basic and acidic residues" evidence="5">
    <location>
        <begin position="64"/>
        <end position="86"/>
    </location>
</feature>
<keyword evidence="6" id="KW-1133">Transmembrane helix</keyword>
<evidence type="ECO:0000256" key="2">
    <source>
        <dbReference type="ARBA" id="ARBA00022870"/>
    </source>
</evidence>
<name>A0A081N4D2_9GAMM</name>
<evidence type="ECO:0000259" key="7">
    <source>
        <dbReference type="Pfam" id="PF04888"/>
    </source>
</evidence>
<feature type="transmembrane region" description="Helical" evidence="6">
    <location>
        <begin position="282"/>
        <end position="300"/>
    </location>
</feature>
<dbReference type="eggNOG" id="COG5613">
    <property type="taxonomic scope" value="Bacteria"/>
</dbReference>
<reference evidence="8 9" key="1">
    <citation type="submission" date="2014-06" db="EMBL/GenBank/DDBJ databases">
        <title>Whole Genome Sequences of Three Symbiotic Endozoicomonas Bacteria.</title>
        <authorList>
            <person name="Neave M.J."/>
            <person name="Apprill A."/>
            <person name="Voolstra C.R."/>
        </authorList>
    </citation>
    <scope>NUCLEOTIDE SEQUENCE [LARGE SCALE GENOMIC DNA]</scope>
    <source>
        <strain evidence="8 9">LMG 24815</strain>
    </source>
</reference>
<organism evidence="8 9">
    <name type="scientific">Endozoicomonas montiporae</name>
    <dbReference type="NCBI Taxonomy" id="1027273"/>
    <lineage>
        <taxon>Bacteria</taxon>
        <taxon>Pseudomonadati</taxon>
        <taxon>Pseudomonadota</taxon>
        <taxon>Gammaproteobacteria</taxon>
        <taxon>Oceanospirillales</taxon>
        <taxon>Endozoicomonadaceae</taxon>
        <taxon>Endozoicomonas</taxon>
    </lineage>
</organism>
<dbReference type="GO" id="GO:0033644">
    <property type="term" value="C:host cell membrane"/>
    <property type="evidence" value="ECO:0007669"/>
    <property type="project" value="UniProtKB-SubCell"/>
</dbReference>
<evidence type="ECO:0000256" key="5">
    <source>
        <dbReference type="SAM" id="MobiDB-lite"/>
    </source>
</evidence>
<dbReference type="InterPro" id="IPR006972">
    <property type="entry name" value="BipB-like_C"/>
</dbReference>
<protein>
    <recommendedName>
        <fullName evidence="7">Translocator protein BipB-like C-terminal domain-containing protein</fullName>
    </recommendedName>
</protein>
<accession>A0A081N4D2</accession>
<keyword evidence="6" id="KW-0812">Transmembrane</keyword>
<evidence type="ECO:0000256" key="1">
    <source>
        <dbReference type="ARBA" id="ARBA00004301"/>
    </source>
</evidence>
<comment type="similarity">
    <text evidence="4">Belongs to the SctE/SipB/YopB family.</text>
</comment>
<dbReference type="Pfam" id="PF04888">
    <property type="entry name" value="SseC"/>
    <property type="match status" value="1"/>
</dbReference>
<dbReference type="RefSeq" id="WP_034875984.1">
    <property type="nucleotide sequence ID" value="NZ_JOKG01000003.1"/>
</dbReference>
<sequence>MSGINTGSVGSTDPSQNAGLIASGNEVQETEKPVDRGFSGQNSYSRTEGDQKDTAPASQVPKPSLDKPSEKGESEKATTEVLKAAEQDGDTPVAASLGKSVEQLKKTPLAAQVSTLQGKKAELQKMGFNEAQIDGMTALADPDDPDNSLSSMHSASARMKDLFASDGQQKLSKLYNAFEDTMTRIAAITDIPEDLQKGIQADVTNLTKAVLQNKDLLDIDAATTMITELQSKLQNERIKFDEQTIRIGQMNREEASSKRISQITEAIEKANKAKASGWIGRIFSYIALAVMAVAAIAMVATGVGAVAGGMMFAALALSVTMVASSETNNFMMKIFGDGEGAQAGATAFWTSLSILLSLGAAGAASGAANAASAGAKVAGTAANTAASGASTGASVTATATNTAAKAAATAAKFSSMMDRLKKVAQGVQGAATIGDGAASTASAVYSYQAENLKADALDQKAFMLRIQQSIDDAMEGLQRAIDELQSGYSVATNIIKANHDTKSTLARNLRA</sequence>
<keyword evidence="6" id="KW-0472">Membrane</keyword>
<evidence type="ECO:0000256" key="4">
    <source>
        <dbReference type="ARBA" id="ARBA00035640"/>
    </source>
</evidence>
<evidence type="ECO:0000256" key="3">
    <source>
        <dbReference type="ARBA" id="ARBA00023026"/>
    </source>
</evidence>
<feature type="domain" description="Translocator protein BipB-like C-terminal" evidence="7">
    <location>
        <begin position="225"/>
        <end position="508"/>
    </location>
</feature>
<evidence type="ECO:0000256" key="6">
    <source>
        <dbReference type="SAM" id="Phobius"/>
    </source>
</evidence>
<keyword evidence="9" id="KW-1185">Reference proteome</keyword>
<evidence type="ECO:0000313" key="8">
    <source>
        <dbReference type="EMBL" id="KEQ13305.1"/>
    </source>
</evidence>
<comment type="subcellular location">
    <subcellularLocation>
        <location evidence="1">Host membrane</location>
        <topology evidence="1">Multi-pass membrane protein</topology>
    </subcellularLocation>
</comment>
<dbReference type="EMBL" id="JOKG01000003">
    <property type="protein sequence ID" value="KEQ13305.1"/>
    <property type="molecule type" value="Genomic_DNA"/>
</dbReference>
<dbReference type="Proteomes" id="UP000028006">
    <property type="component" value="Unassembled WGS sequence"/>
</dbReference>
<keyword evidence="2" id="KW-1043">Host membrane</keyword>
<comment type="caution">
    <text evidence="8">The sequence shown here is derived from an EMBL/GenBank/DDBJ whole genome shotgun (WGS) entry which is preliminary data.</text>
</comment>
<evidence type="ECO:0000313" key="9">
    <source>
        <dbReference type="Proteomes" id="UP000028006"/>
    </source>
</evidence>
<dbReference type="AlphaFoldDB" id="A0A081N4D2"/>
<keyword evidence="3" id="KW-0843">Virulence</keyword>
<feature type="region of interest" description="Disordered" evidence="5">
    <location>
        <begin position="1"/>
        <end position="90"/>
    </location>
</feature>
<feature type="transmembrane region" description="Helical" evidence="6">
    <location>
        <begin position="306"/>
        <end position="324"/>
    </location>
</feature>
<gene>
    <name evidence="8" type="ORF">GZ77_12805</name>
</gene>
<proteinExistence type="inferred from homology"/>